<dbReference type="InterPro" id="IPR002078">
    <property type="entry name" value="Sigma_54_int"/>
</dbReference>
<dbReference type="PROSITE" id="PS50045">
    <property type="entry name" value="SIGMA54_INTERACT_4"/>
    <property type="match status" value="1"/>
</dbReference>
<dbReference type="EMBL" id="OX365700">
    <property type="protein sequence ID" value="CAI4033037.1"/>
    <property type="molecule type" value="Genomic_DNA"/>
</dbReference>
<dbReference type="Pfam" id="PF25601">
    <property type="entry name" value="AAA_lid_14"/>
    <property type="match status" value="1"/>
</dbReference>
<keyword evidence="10" id="KW-1185">Reference proteome</keyword>
<evidence type="ECO:0000256" key="1">
    <source>
        <dbReference type="ARBA" id="ARBA00022741"/>
    </source>
</evidence>
<evidence type="ECO:0000256" key="5">
    <source>
        <dbReference type="ARBA" id="ARBA00023163"/>
    </source>
</evidence>
<protein>
    <submittedName>
        <fullName evidence="9">Regulatory protein AtoC</fullName>
    </submittedName>
</protein>
<dbReference type="InterPro" id="IPR011006">
    <property type="entry name" value="CheY-like_superfamily"/>
</dbReference>
<evidence type="ECO:0000259" key="8">
    <source>
        <dbReference type="PROSITE" id="PS50110"/>
    </source>
</evidence>
<feature type="domain" description="Response regulatory" evidence="8">
    <location>
        <begin position="16"/>
        <end position="130"/>
    </location>
</feature>
<dbReference type="GO" id="GO:0005524">
    <property type="term" value="F:ATP binding"/>
    <property type="evidence" value="ECO:0007669"/>
    <property type="project" value="UniProtKB-KW"/>
</dbReference>
<dbReference type="AlphaFoldDB" id="A0AA86N1L2"/>
<dbReference type="InterPro" id="IPR058031">
    <property type="entry name" value="AAA_lid_NorR"/>
</dbReference>
<dbReference type="GO" id="GO:0043565">
    <property type="term" value="F:sequence-specific DNA binding"/>
    <property type="evidence" value="ECO:0007669"/>
    <property type="project" value="InterPro"/>
</dbReference>
<organism evidence="9 10">
    <name type="scientific">Nitrospira tepida</name>
    <dbReference type="NCBI Taxonomy" id="2973512"/>
    <lineage>
        <taxon>Bacteria</taxon>
        <taxon>Pseudomonadati</taxon>
        <taxon>Nitrospirota</taxon>
        <taxon>Nitrospiria</taxon>
        <taxon>Nitrospirales</taxon>
        <taxon>Nitrospiraceae</taxon>
        <taxon>Nitrospira</taxon>
    </lineage>
</organism>
<evidence type="ECO:0000256" key="4">
    <source>
        <dbReference type="ARBA" id="ARBA00023125"/>
    </source>
</evidence>
<dbReference type="InterPro" id="IPR001789">
    <property type="entry name" value="Sig_transdc_resp-reg_receiver"/>
</dbReference>
<dbReference type="PROSITE" id="PS00675">
    <property type="entry name" value="SIGMA54_INTERACT_1"/>
    <property type="match status" value="1"/>
</dbReference>
<dbReference type="InterPro" id="IPR009057">
    <property type="entry name" value="Homeodomain-like_sf"/>
</dbReference>
<dbReference type="InterPro" id="IPR002197">
    <property type="entry name" value="HTH_Fis"/>
</dbReference>
<dbReference type="Gene3D" id="3.40.50.2300">
    <property type="match status" value="1"/>
</dbReference>
<name>A0AA86N1L2_9BACT</name>
<dbReference type="InterPro" id="IPR025662">
    <property type="entry name" value="Sigma_54_int_dom_ATP-bd_1"/>
</dbReference>
<dbReference type="CDD" id="cd00009">
    <property type="entry name" value="AAA"/>
    <property type="match status" value="1"/>
</dbReference>
<reference evidence="9" key="1">
    <citation type="submission" date="2022-10" db="EMBL/GenBank/DDBJ databases">
        <authorList>
            <person name="Koch H."/>
        </authorList>
    </citation>
    <scope>NUCLEOTIDE SEQUENCE</scope>
    <source>
        <strain evidence="9">DNF</strain>
    </source>
</reference>
<dbReference type="SMART" id="SM00448">
    <property type="entry name" value="REC"/>
    <property type="match status" value="1"/>
</dbReference>
<keyword evidence="2" id="KW-0067">ATP-binding</keyword>
<keyword evidence="3" id="KW-0805">Transcription regulation</keyword>
<dbReference type="Pfam" id="PF00072">
    <property type="entry name" value="Response_reg"/>
    <property type="match status" value="1"/>
</dbReference>
<dbReference type="Gene3D" id="1.10.8.60">
    <property type="match status" value="1"/>
</dbReference>
<dbReference type="Pfam" id="PF02954">
    <property type="entry name" value="HTH_8"/>
    <property type="match status" value="1"/>
</dbReference>
<keyword evidence="4" id="KW-0238">DNA-binding</keyword>
<dbReference type="PANTHER" id="PTHR32071:SF21">
    <property type="entry name" value="TRANSCRIPTIONAL REGULATORY PROTEIN FLGR"/>
    <property type="match status" value="1"/>
</dbReference>
<accession>A0AA86N1L2</accession>
<feature type="domain" description="Sigma-54 factor interaction" evidence="7">
    <location>
        <begin position="150"/>
        <end position="379"/>
    </location>
</feature>
<dbReference type="SUPFAM" id="SSF46689">
    <property type="entry name" value="Homeodomain-like"/>
    <property type="match status" value="1"/>
</dbReference>
<dbReference type="InterPro" id="IPR027417">
    <property type="entry name" value="P-loop_NTPase"/>
</dbReference>
<evidence type="ECO:0000313" key="9">
    <source>
        <dbReference type="EMBL" id="CAI4033037.1"/>
    </source>
</evidence>
<dbReference type="PANTHER" id="PTHR32071">
    <property type="entry name" value="TRANSCRIPTIONAL REGULATORY PROTEIN"/>
    <property type="match status" value="1"/>
</dbReference>
<dbReference type="KEGG" id="nti:DNFV4_03467"/>
<dbReference type="SMART" id="SM00382">
    <property type="entry name" value="AAA"/>
    <property type="match status" value="1"/>
</dbReference>
<evidence type="ECO:0000256" key="3">
    <source>
        <dbReference type="ARBA" id="ARBA00023015"/>
    </source>
</evidence>
<dbReference type="PROSITE" id="PS50110">
    <property type="entry name" value="RESPONSE_REGULATORY"/>
    <property type="match status" value="1"/>
</dbReference>
<keyword evidence="6" id="KW-0597">Phosphoprotein</keyword>
<keyword evidence="5" id="KW-0804">Transcription</keyword>
<dbReference type="InterPro" id="IPR003593">
    <property type="entry name" value="AAA+_ATPase"/>
</dbReference>
<dbReference type="SUPFAM" id="SSF52172">
    <property type="entry name" value="CheY-like"/>
    <property type="match status" value="1"/>
</dbReference>
<sequence>MLTSPAEEAALTATRTVLVVDDEPAMRTALTESLRRRGYVVLQAVDGRDALDRLDDAKPWLVLTDMKMPKLGGIALVREIKKRTPQTHVVVMTAFGSVETAVEAIKLGASDFLLKPFATDVLERVVSGLPGAGRDVTAPEGSRLASARPILSDDPAMRRLLKQVESVALSQATILIAGESGTGKELLARFIHSRSPRAQRPFVAVNCAALPDGLLESELFGHERGAFTGAIIRKLGKFELAHQGTILLDEISEMALPLQAKLLRVLQEREVDRIGGIAPVSVNIRVIATTNRPLDREVEQGRFREDLYYRLNVFPVTLPPLRERRADIPLLARHFVQLAASRNGVPAPLLSEAAEQELVKRTWKGNIRELENVVERAVLLAVDRVIEPMHIPIEPNSLSSPAQAPAVHPVSRVEIAPAGSLRDMERELIVGTLAQVNHNRTKAARQLGISVRTLRNKLREYRETGGEFCGNRIVGGR</sequence>
<feature type="modified residue" description="4-aspartylphosphate" evidence="6">
    <location>
        <position position="65"/>
    </location>
</feature>
<dbReference type="Gene3D" id="3.40.50.300">
    <property type="entry name" value="P-loop containing nucleotide triphosphate hydrolases"/>
    <property type="match status" value="1"/>
</dbReference>
<dbReference type="SUPFAM" id="SSF52540">
    <property type="entry name" value="P-loop containing nucleoside triphosphate hydrolases"/>
    <property type="match status" value="1"/>
</dbReference>
<evidence type="ECO:0000256" key="6">
    <source>
        <dbReference type="PROSITE-ProRule" id="PRU00169"/>
    </source>
</evidence>
<dbReference type="RefSeq" id="WP_289269901.1">
    <property type="nucleotide sequence ID" value="NZ_OX365700.1"/>
</dbReference>
<dbReference type="GO" id="GO:0006355">
    <property type="term" value="P:regulation of DNA-templated transcription"/>
    <property type="evidence" value="ECO:0007669"/>
    <property type="project" value="InterPro"/>
</dbReference>
<evidence type="ECO:0000259" key="7">
    <source>
        <dbReference type="PROSITE" id="PS50045"/>
    </source>
</evidence>
<dbReference type="PRINTS" id="PR01590">
    <property type="entry name" value="HTHFIS"/>
</dbReference>
<gene>
    <name evidence="9" type="ORF">DNFV4_03467</name>
</gene>
<proteinExistence type="predicted"/>
<dbReference type="FunFam" id="3.40.50.300:FF:000006">
    <property type="entry name" value="DNA-binding transcriptional regulator NtrC"/>
    <property type="match status" value="1"/>
</dbReference>
<keyword evidence="1" id="KW-0547">Nucleotide-binding</keyword>
<dbReference type="GO" id="GO:0000160">
    <property type="term" value="P:phosphorelay signal transduction system"/>
    <property type="evidence" value="ECO:0007669"/>
    <property type="project" value="InterPro"/>
</dbReference>
<dbReference type="Gene3D" id="1.10.10.60">
    <property type="entry name" value="Homeodomain-like"/>
    <property type="match status" value="1"/>
</dbReference>
<dbReference type="Pfam" id="PF00158">
    <property type="entry name" value="Sigma54_activat"/>
    <property type="match status" value="1"/>
</dbReference>
<dbReference type="Proteomes" id="UP001179121">
    <property type="component" value="Chromosome"/>
</dbReference>
<evidence type="ECO:0000313" key="10">
    <source>
        <dbReference type="Proteomes" id="UP001179121"/>
    </source>
</evidence>
<evidence type="ECO:0000256" key="2">
    <source>
        <dbReference type="ARBA" id="ARBA00022840"/>
    </source>
</evidence>